<organism evidence="6">
    <name type="scientific">Pundamilia nyererei</name>
    <dbReference type="NCBI Taxonomy" id="303518"/>
    <lineage>
        <taxon>Eukaryota</taxon>
        <taxon>Metazoa</taxon>
        <taxon>Chordata</taxon>
        <taxon>Craniata</taxon>
        <taxon>Vertebrata</taxon>
        <taxon>Euteleostomi</taxon>
        <taxon>Actinopterygii</taxon>
        <taxon>Neopterygii</taxon>
        <taxon>Teleostei</taxon>
        <taxon>Neoteleostei</taxon>
        <taxon>Acanthomorphata</taxon>
        <taxon>Ovalentaria</taxon>
        <taxon>Cichlomorphae</taxon>
        <taxon>Cichliformes</taxon>
        <taxon>Cichlidae</taxon>
        <taxon>African cichlids</taxon>
        <taxon>Pseudocrenilabrinae</taxon>
        <taxon>Haplochromini</taxon>
        <taxon>Pundamilia</taxon>
    </lineage>
</organism>
<keyword evidence="3" id="KW-0378">Hydrolase</keyword>
<dbReference type="GO" id="GO:0005737">
    <property type="term" value="C:cytoplasm"/>
    <property type="evidence" value="ECO:0007669"/>
    <property type="project" value="TreeGrafter"/>
</dbReference>
<protein>
    <recommendedName>
        <fullName evidence="5">LRAT domain-containing protein</fullName>
    </recommendedName>
</protein>
<evidence type="ECO:0000256" key="4">
    <source>
        <dbReference type="ARBA" id="ARBA00023098"/>
    </source>
</evidence>
<dbReference type="GO" id="GO:0070292">
    <property type="term" value="P:N-acylphosphatidylethanolamine metabolic process"/>
    <property type="evidence" value="ECO:0007669"/>
    <property type="project" value="TreeGrafter"/>
</dbReference>
<comment type="similarity">
    <text evidence="1">Belongs to the H-rev107 family.</text>
</comment>
<evidence type="ECO:0000313" key="6">
    <source>
        <dbReference type="Ensembl" id="ENSPNYP00000005521.1"/>
    </source>
</evidence>
<dbReference type="PANTHER" id="PTHR13943:SF31">
    <property type="entry name" value="PHOSPHOLIPASE A AND ACYLTRANSFERASE 3"/>
    <property type="match status" value="1"/>
</dbReference>
<evidence type="ECO:0000256" key="2">
    <source>
        <dbReference type="ARBA" id="ARBA00022679"/>
    </source>
</evidence>
<dbReference type="GO" id="GO:0008970">
    <property type="term" value="F:phospholipase A1 activity"/>
    <property type="evidence" value="ECO:0007669"/>
    <property type="project" value="TreeGrafter"/>
</dbReference>
<keyword evidence="2" id="KW-0808">Transferase</keyword>
<reference evidence="6" key="1">
    <citation type="submission" date="2023-09" db="UniProtKB">
        <authorList>
            <consortium name="Ensembl"/>
        </authorList>
    </citation>
    <scope>IDENTIFICATION</scope>
</reference>
<evidence type="ECO:0000259" key="5">
    <source>
        <dbReference type="PROSITE" id="PS51934"/>
    </source>
</evidence>
<dbReference type="GeneTree" id="ENSGT00940000162660"/>
<keyword evidence="4" id="KW-0443">Lipid metabolism</keyword>
<dbReference type="GO" id="GO:0016410">
    <property type="term" value="F:N-acyltransferase activity"/>
    <property type="evidence" value="ECO:0007669"/>
    <property type="project" value="TreeGrafter"/>
</dbReference>
<feature type="domain" description="LRAT" evidence="5">
    <location>
        <begin position="16"/>
        <end position="128"/>
    </location>
</feature>
<dbReference type="Pfam" id="PF04970">
    <property type="entry name" value="LRAT"/>
    <property type="match status" value="1"/>
</dbReference>
<proteinExistence type="inferred from homology"/>
<dbReference type="GO" id="GO:0004623">
    <property type="term" value="F:phospholipase A2 activity"/>
    <property type="evidence" value="ECO:0007669"/>
    <property type="project" value="TreeGrafter"/>
</dbReference>
<dbReference type="STRING" id="303518.ENSPNYP00000005521"/>
<evidence type="ECO:0000256" key="3">
    <source>
        <dbReference type="ARBA" id="ARBA00022801"/>
    </source>
</evidence>
<dbReference type="InterPro" id="IPR051496">
    <property type="entry name" value="H-rev107_PLA/AT"/>
</dbReference>
<dbReference type="Gene3D" id="3.90.1720.10">
    <property type="entry name" value="endopeptidase domain like (from Nostoc punctiforme)"/>
    <property type="match status" value="1"/>
</dbReference>
<dbReference type="Ensembl" id="ENSPNYT00000005662.1">
    <property type="protein sequence ID" value="ENSPNYP00000005521.1"/>
    <property type="gene ID" value="ENSPNYG00000004236.1"/>
</dbReference>
<dbReference type="PROSITE" id="PS51934">
    <property type="entry name" value="LRAT"/>
    <property type="match status" value="1"/>
</dbReference>
<dbReference type="AlphaFoldDB" id="A0A3B4F8F2"/>
<name>A0A3B4F8F2_9CICH</name>
<sequence length="190" mass="21876">GTNIHFDHYYFFRGDLIEIFRGSYQHWAVYVGDGSVVHLVVPSKSRFNSIAVITQRGVVREENLRAVVGNDQWQINNSLDSTHNPRPADVIVKEARSWVGREITYHSIRRNCEHFATEQRYGVSASQQVGGTIHVLCKRAHHSADDVSQTSFFQVTTKKKRLLSQFDVYCNQLFKMTYTVLCVSFLLKYS</sequence>
<dbReference type="InterPro" id="IPR007053">
    <property type="entry name" value="LRAT_dom"/>
</dbReference>
<accession>A0A3B4F8F2</accession>
<evidence type="ECO:0000256" key="1">
    <source>
        <dbReference type="ARBA" id="ARBA00007824"/>
    </source>
</evidence>
<dbReference type="PANTHER" id="PTHR13943">
    <property type="entry name" value="HRAS-LIKE SUPPRESSOR - RELATED"/>
    <property type="match status" value="1"/>
</dbReference>